<accession>A0A387G9V0</accession>
<proteinExistence type="predicted"/>
<dbReference type="Proteomes" id="UP000282195">
    <property type="component" value="Plasmid pRCCGE525b"/>
</dbReference>
<dbReference type="AlphaFoldDB" id="A0A387G9V0"/>
<reference evidence="1 2" key="1">
    <citation type="submission" date="2018-10" db="EMBL/GenBank/DDBJ databases">
        <title>Rhizobium etli, R. leguminosarum and a new Rhizobium genospecies from Phaseolus dumosus.</title>
        <authorList>
            <person name="Ramirez-Puebla S.T."/>
            <person name="Rogel-Hernandez M.A."/>
            <person name="Guerrero G."/>
            <person name="Ormeno-Orrillo E."/>
            <person name="Martinez-Romero J.C."/>
            <person name="Negrete-Yankelevich S."/>
            <person name="Martinez-Romero E."/>
        </authorList>
    </citation>
    <scope>NUCLEOTIDE SEQUENCE [LARGE SCALE GENOMIC DNA]</scope>
    <source>
        <strain evidence="1 2">CCGE525</strain>
        <plasmid evidence="2">prccge525b</plasmid>
    </source>
</reference>
<gene>
    <name evidence="1" type="ORF">CCGE525_35905</name>
</gene>
<protein>
    <recommendedName>
        <fullName evidence="3">LuxR family transcriptional regulator</fullName>
    </recommendedName>
</protein>
<dbReference type="RefSeq" id="WP_120709043.1">
    <property type="nucleotide sequence ID" value="NZ_CP032696.1"/>
</dbReference>
<geneLocation type="plasmid" evidence="2">
    <name>prccge525b</name>
</geneLocation>
<evidence type="ECO:0000313" key="2">
    <source>
        <dbReference type="Proteomes" id="UP000282195"/>
    </source>
</evidence>
<evidence type="ECO:0000313" key="1">
    <source>
        <dbReference type="EMBL" id="AYG64146.1"/>
    </source>
</evidence>
<keyword evidence="2" id="KW-1185">Reference proteome</keyword>
<name>A0A387G9V0_9HYPH</name>
<dbReference type="SUPFAM" id="SSF46894">
    <property type="entry name" value="C-terminal effector domain of the bipartite response regulators"/>
    <property type="match status" value="1"/>
</dbReference>
<dbReference type="KEGG" id="rjg:CCGE525_35905"/>
<organism evidence="1 2">
    <name type="scientific">Rhizobium jaguaris</name>
    <dbReference type="NCBI Taxonomy" id="1312183"/>
    <lineage>
        <taxon>Bacteria</taxon>
        <taxon>Pseudomonadati</taxon>
        <taxon>Pseudomonadota</taxon>
        <taxon>Alphaproteobacteria</taxon>
        <taxon>Hyphomicrobiales</taxon>
        <taxon>Rhizobiaceae</taxon>
        <taxon>Rhizobium/Agrobacterium group</taxon>
        <taxon>Rhizobium</taxon>
    </lineage>
</organism>
<keyword evidence="1" id="KW-0614">Plasmid</keyword>
<dbReference type="OrthoDB" id="8378963at2"/>
<dbReference type="GO" id="GO:0003677">
    <property type="term" value="F:DNA binding"/>
    <property type="evidence" value="ECO:0007669"/>
    <property type="project" value="InterPro"/>
</dbReference>
<dbReference type="GO" id="GO:0006355">
    <property type="term" value="P:regulation of DNA-templated transcription"/>
    <property type="evidence" value="ECO:0007669"/>
    <property type="project" value="InterPro"/>
</dbReference>
<dbReference type="InterPro" id="IPR036388">
    <property type="entry name" value="WH-like_DNA-bd_sf"/>
</dbReference>
<evidence type="ECO:0008006" key="3">
    <source>
        <dbReference type="Google" id="ProtNLM"/>
    </source>
</evidence>
<sequence length="66" mass="7194">MNVPTLCPLQSACLLWLSRGKTIKEIAHVEGQSVAVIERCLADTLAVLGVDTLEDAARIMQRSPFN</sequence>
<dbReference type="EMBL" id="CP032696">
    <property type="protein sequence ID" value="AYG64146.1"/>
    <property type="molecule type" value="Genomic_DNA"/>
</dbReference>
<dbReference type="InterPro" id="IPR016032">
    <property type="entry name" value="Sig_transdc_resp-reg_C-effctor"/>
</dbReference>
<dbReference type="Gene3D" id="1.10.10.10">
    <property type="entry name" value="Winged helix-like DNA-binding domain superfamily/Winged helix DNA-binding domain"/>
    <property type="match status" value="1"/>
</dbReference>